<protein>
    <submittedName>
        <fullName evidence="1">Uncharacterized protein</fullName>
    </submittedName>
</protein>
<evidence type="ECO:0000313" key="2">
    <source>
        <dbReference type="Proteomes" id="UP000249016"/>
    </source>
</evidence>
<reference evidence="1 2" key="1">
    <citation type="submission" date="2018-06" db="EMBL/GenBank/DDBJ databases">
        <title>Spirosoma sp. HMF3257 Genome sequencing and assembly.</title>
        <authorList>
            <person name="Kang H."/>
            <person name="Cha I."/>
            <person name="Kim H."/>
            <person name="Kang J."/>
            <person name="Joh K."/>
        </authorList>
    </citation>
    <scope>NUCLEOTIDE SEQUENCE [LARGE SCALE GENOMIC DNA]</scope>
    <source>
        <strain evidence="1 2">HMF3257</strain>
    </source>
</reference>
<organism evidence="1 2">
    <name type="scientific">Spirosoma telluris</name>
    <dbReference type="NCBI Taxonomy" id="2183553"/>
    <lineage>
        <taxon>Bacteria</taxon>
        <taxon>Pseudomonadati</taxon>
        <taxon>Bacteroidota</taxon>
        <taxon>Cytophagia</taxon>
        <taxon>Cytophagales</taxon>
        <taxon>Cytophagaceae</taxon>
        <taxon>Spirosoma</taxon>
    </lineage>
</organism>
<dbReference type="RefSeq" id="WP_111340827.1">
    <property type="nucleotide sequence ID" value="NZ_QLII01000001.1"/>
</dbReference>
<proteinExistence type="predicted"/>
<gene>
    <name evidence="1" type="ORF">HMF3257_05575</name>
</gene>
<evidence type="ECO:0000313" key="1">
    <source>
        <dbReference type="EMBL" id="RAI73953.1"/>
    </source>
</evidence>
<comment type="caution">
    <text evidence="1">The sequence shown here is derived from an EMBL/GenBank/DDBJ whole genome shotgun (WGS) entry which is preliminary data.</text>
</comment>
<name>A0A327NGM8_9BACT</name>
<accession>A0A327NGM8</accession>
<keyword evidence="2" id="KW-1185">Reference proteome</keyword>
<dbReference type="EMBL" id="QLII01000001">
    <property type="protein sequence ID" value="RAI73953.1"/>
    <property type="molecule type" value="Genomic_DNA"/>
</dbReference>
<dbReference type="Proteomes" id="UP000249016">
    <property type="component" value="Unassembled WGS sequence"/>
</dbReference>
<dbReference type="AlphaFoldDB" id="A0A327NGM8"/>
<sequence length="76" mass="8265">MSAPEINRITESIYGLNLEGLTIEQKPDKIHLAISHGIISGTQLDKIQQITKGYCLLLEAGSAGLSWMIWGDLPTA</sequence>